<dbReference type="Proteomes" id="UP000178632">
    <property type="component" value="Unassembled WGS sequence"/>
</dbReference>
<dbReference type="SUPFAM" id="SSF55154">
    <property type="entry name" value="CYTH-like phosphatases"/>
    <property type="match status" value="1"/>
</dbReference>
<name>A0A1G2ILW8_9BACT</name>
<dbReference type="EMBL" id="MHPE01000043">
    <property type="protein sequence ID" value="OGZ75879.1"/>
    <property type="molecule type" value="Genomic_DNA"/>
</dbReference>
<evidence type="ECO:0008006" key="3">
    <source>
        <dbReference type="Google" id="ProtNLM"/>
    </source>
</evidence>
<evidence type="ECO:0000313" key="1">
    <source>
        <dbReference type="EMBL" id="OGZ75879.1"/>
    </source>
</evidence>
<comment type="caution">
    <text evidence="1">The sequence shown here is derived from an EMBL/GenBank/DDBJ whole genome shotgun (WGS) entry which is preliminary data.</text>
</comment>
<evidence type="ECO:0000313" key="2">
    <source>
        <dbReference type="Proteomes" id="UP000178632"/>
    </source>
</evidence>
<proteinExistence type="predicted"/>
<reference evidence="1 2" key="1">
    <citation type="journal article" date="2016" name="Nat. Commun.">
        <title>Thousands of microbial genomes shed light on interconnected biogeochemical processes in an aquifer system.</title>
        <authorList>
            <person name="Anantharaman K."/>
            <person name="Brown C.T."/>
            <person name="Hug L.A."/>
            <person name="Sharon I."/>
            <person name="Castelle C.J."/>
            <person name="Probst A.J."/>
            <person name="Thomas B.C."/>
            <person name="Singh A."/>
            <person name="Wilkins M.J."/>
            <person name="Karaoz U."/>
            <person name="Brodie E.L."/>
            <person name="Williams K.H."/>
            <person name="Hubbard S.S."/>
            <person name="Banfield J.F."/>
        </authorList>
    </citation>
    <scope>NUCLEOTIDE SEQUENCE [LARGE SCALE GENOMIC DNA]</scope>
</reference>
<sequence length="64" mass="7390">MNVEVEIKIEIDNFDEVKAKVAAIGKLIKSIHQVDDYFIPSHRDFLLRNRTRPSGYAYGQTPIK</sequence>
<dbReference type="AlphaFoldDB" id="A0A1G2ILW8"/>
<organism evidence="1 2">
    <name type="scientific">Candidatus Staskawiczbacteria bacterium RIFCSPLOWO2_12_FULL_37_15</name>
    <dbReference type="NCBI Taxonomy" id="1802218"/>
    <lineage>
        <taxon>Bacteria</taxon>
        <taxon>Candidatus Staskawicziibacteriota</taxon>
    </lineage>
</organism>
<dbReference type="Gene3D" id="2.40.320.10">
    <property type="entry name" value="Hypothetical Protein Pfu-838710-001"/>
    <property type="match status" value="1"/>
</dbReference>
<accession>A0A1G2ILW8</accession>
<gene>
    <name evidence="1" type="ORF">A3G45_00045</name>
</gene>
<protein>
    <recommendedName>
        <fullName evidence="3">CYTH domain-containing protein</fullName>
    </recommendedName>
</protein>
<dbReference type="InterPro" id="IPR033469">
    <property type="entry name" value="CYTH-like_dom_sf"/>
</dbReference>